<evidence type="ECO:0000313" key="6">
    <source>
        <dbReference type="EMBL" id="TIA92524.1"/>
    </source>
</evidence>
<reference evidence="6 7" key="1">
    <citation type="submission" date="2019-03" db="EMBL/GenBank/DDBJ databases">
        <title>Sequencing 23 genomes of Wallemia ichthyophaga.</title>
        <authorList>
            <person name="Gostincar C."/>
        </authorList>
    </citation>
    <scope>NUCLEOTIDE SEQUENCE [LARGE SCALE GENOMIC DNA]</scope>
    <source>
        <strain evidence="6 7">EXF-5753</strain>
    </source>
</reference>
<proteinExistence type="inferred from homology"/>
<evidence type="ECO:0000313" key="7">
    <source>
        <dbReference type="Proteomes" id="UP000310189"/>
    </source>
</evidence>
<evidence type="ECO:0000256" key="2">
    <source>
        <dbReference type="ARBA" id="ARBA00008352"/>
    </source>
</evidence>
<feature type="compositionally biased region" description="Acidic residues" evidence="5">
    <location>
        <begin position="146"/>
        <end position="174"/>
    </location>
</feature>
<dbReference type="GO" id="GO:0006383">
    <property type="term" value="P:transcription by RNA polymerase III"/>
    <property type="evidence" value="ECO:0007669"/>
    <property type="project" value="UniProtKB-UniRule"/>
</dbReference>
<comment type="subcellular location">
    <subcellularLocation>
        <location evidence="1 4">Nucleus</location>
    </subcellularLocation>
</comment>
<name>A0A4T0FXL1_9BASI</name>
<organism evidence="6 7">
    <name type="scientific">Wallemia hederae</name>
    <dbReference type="NCBI Taxonomy" id="1540922"/>
    <lineage>
        <taxon>Eukaryota</taxon>
        <taxon>Fungi</taxon>
        <taxon>Dikarya</taxon>
        <taxon>Basidiomycota</taxon>
        <taxon>Wallemiomycotina</taxon>
        <taxon>Wallemiomycetes</taxon>
        <taxon>Wallemiales</taxon>
        <taxon>Wallemiaceae</taxon>
        <taxon>Wallemia</taxon>
    </lineage>
</organism>
<feature type="compositionally biased region" description="Acidic residues" evidence="5">
    <location>
        <begin position="183"/>
        <end position="201"/>
    </location>
</feature>
<comment type="caution">
    <text evidence="6">The sequence shown here is derived from an EMBL/GenBank/DDBJ whole genome shotgun (WGS) entry which is preliminary data.</text>
</comment>
<evidence type="ECO:0000256" key="5">
    <source>
        <dbReference type="SAM" id="MobiDB-lite"/>
    </source>
</evidence>
<evidence type="ECO:0000256" key="3">
    <source>
        <dbReference type="ARBA" id="ARBA00023242"/>
    </source>
</evidence>
<feature type="region of interest" description="Disordered" evidence="5">
    <location>
        <begin position="132"/>
        <end position="201"/>
    </location>
</feature>
<accession>A0A4T0FXL1</accession>
<sequence>MSRGGRGGGRFGGGATMPPMGLTFADMQAMRTIGSSALYPEMKKMKYMQPPDKDELEFAKAGSDYYERIRLSPYNLPQEAEAQTSGNEVERYSDKYKVKPDLVSNQDHLSTLKSIMNPEFFPQQVFDGVKKRKLTQKKERRKIDWDNADENVDEENEDELEEEEEQDDGEDDADYANQYFDNGEGDDDDGGDDDGGGGDFE</sequence>
<comment type="similarity">
    <text evidence="2 4">Belongs to the eukaryotic RPC7 RNA polymerase subunit family.</text>
</comment>
<dbReference type="Proteomes" id="UP000310189">
    <property type="component" value="Unassembled WGS sequence"/>
</dbReference>
<dbReference type="InterPro" id="IPR024661">
    <property type="entry name" value="RNA_pol_III_Rpc31"/>
</dbReference>
<gene>
    <name evidence="6" type="ORF">E3P99_00596</name>
</gene>
<dbReference type="PIRSF" id="PIRSF000777">
    <property type="entry name" value="RNA_polIII_C31"/>
    <property type="match status" value="1"/>
</dbReference>
<comment type="subunit">
    <text evidence="4">Component of the RNA polymerase III (Pol III) complex.</text>
</comment>
<dbReference type="EMBL" id="SPNW01000006">
    <property type="protein sequence ID" value="TIA92524.1"/>
    <property type="molecule type" value="Genomic_DNA"/>
</dbReference>
<comment type="function">
    <text evidence="4">DNA-dependent RNA polymerase catalyzes the transcription of DNA into RNA using the four ribonucleoside triphosphates as substrates. Specific peripheric component of RNA polymerase III which synthesizes small RNAs, such as 5S rRNA and tRNAs.</text>
</comment>
<keyword evidence="7" id="KW-1185">Reference proteome</keyword>
<protein>
    <recommendedName>
        <fullName evidence="4">DNA-directed RNA polymerase III subunit</fullName>
    </recommendedName>
</protein>
<dbReference type="OrthoDB" id="5377312at2759"/>
<keyword evidence="3 4" id="KW-0539">Nucleus</keyword>
<evidence type="ECO:0000256" key="1">
    <source>
        <dbReference type="ARBA" id="ARBA00004123"/>
    </source>
</evidence>
<dbReference type="AlphaFoldDB" id="A0A4T0FXL1"/>
<dbReference type="GO" id="GO:0005666">
    <property type="term" value="C:RNA polymerase III complex"/>
    <property type="evidence" value="ECO:0007669"/>
    <property type="project" value="UniProtKB-UniRule"/>
</dbReference>
<evidence type="ECO:0000256" key="4">
    <source>
        <dbReference type="PIRNR" id="PIRNR000777"/>
    </source>
</evidence>